<organism evidence="2 3">
    <name type="scientific">Pyricularia grisea</name>
    <name type="common">Crabgrass-specific blast fungus</name>
    <name type="synonym">Magnaporthe grisea</name>
    <dbReference type="NCBI Taxonomy" id="148305"/>
    <lineage>
        <taxon>Eukaryota</taxon>
        <taxon>Fungi</taxon>
        <taxon>Dikarya</taxon>
        <taxon>Ascomycota</taxon>
        <taxon>Pezizomycotina</taxon>
        <taxon>Sordariomycetes</taxon>
        <taxon>Sordariomycetidae</taxon>
        <taxon>Magnaporthales</taxon>
        <taxon>Pyriculariaceae</taxon>
        <taxon>Pyricularia</taxon>
    </lineage>
</organism>
<evidence type="ECO:0000313" key="3">
    <source>
        <dbReference type="RefSeq" id="XP_030983986.1"/>
    </source>
</evidence>
<dbReference type="GeneID" id="41960017"/>
<dbReference type="KEGG" id="pgri:PgNI_05068"/>
<reference evidence="3" key="1">
    <citation type="journal article" date="2019" name="Mol. Biol. Evol.">
        <title>Blast fungal genomes show frequent chromosomal changes, gene gains and losses, and effector gene turnover.</title>
        <authorList>
            <person name="Gomez Luciano L.B."/>
            <person name="Jason Tsai I."/>
            <person name="Chuma I."/>
            <person name="Tosa Y."/>
            <person name="Chen Y.H."/>
            <person name="Li J.Y."/>
            <person name="Li M.Y."/>
            <person name="Jade Lu M.Y."/>
            <person name="Nakayashiki H."/>
            <person name="Li W.H."/>
        </authorList>
    </citation>
    <scope>NUCLEOTIDE SEQUENCE</scope>
    <source>
        <strain evidence="3">NI907</strain>
    </source>
</reference>
<proteinExistence type="predicted"/>
<evidence type="ECO:0000256" key="1">
    <source>
        <dbReference type="SAM" id="MobiDB-lite"/>
    </source>
</evidence>
<accession>A0A6P8B9Y6</accession>
<gene>
    <name evidence="3" type="ORF">PgNI_05068</name>
</gene>
<evidence type="ECO:0000313" key="2">
    <source>
        <dbReference type="Proteomes" id="UP000515153"/>
    </source>
</evidence>
<dbReference type="Proteomes" id="UP000515153">
    <property type="component" value="Unplaced"/>
</dbReference>
<keyword evidence="2" id="KW-1185">Reference proteome</keyword>
<reference evidence="3" key="3">
    <citation type="submission" date="2025-08" db="UniProtKB">
        <authorList>
            <consortium name="RefSeq"/>
        </authorList>
    </citation>
    <scope>IDENTIFICATION</scope>
    <source>
        <strain evidence="3">NI907</strain>
    </source>
</reference>
<protein>
    <submittedName>
        <fullName evidence="3">Uncharacterized protein</fullName>
    </submittedName>
</protein>
<reference evidence="3" key="2">
    <citation type="submission" date="2019-10" db="EMBL/GenBank/DDBJ databases">
        <authorList>
            <consortium name="NCBI Genome Project"/>
        </authorList>
    </citation>
    <scope>NUCLEOTIDE SEQUENCE</scope>
    <source>
        <strain evidence="3">NI907</strain>
    </source>
</reference>
<sequence length="52" mass="5629">MDVLLSPVPAARPRTAHRSSMAAPGPAVRPRTGNRSSTAAPSRRHSRFNEHL</sequence>
<dbReference type="AlphaFoldDB" id="A0A6P8B9Y6"/>
<dbReference type="RefSeq" id="XP_030983986.1">
    <property type="nucleotide sequence ID" value="XM_031125108.1"/>
</dbReference>
<feature type="region of interest" description="Disordered" evidence="1">
    <location>
        <begin position="1"/>
        <end position="52"/>
    </location>
</feature>
<name>A0A6P8B9Y6_PYRGI</name>